<sequence>MAQLEINGTDILVLIDRTGNGTFVPMACLKTNTISASLTELDGSSKCGNKWIPGSKFEDTISGEGNAIDQDGANTVNSYTQLYDLFSSKVQFPVKFGKASPTSGDVVYSGICFITKFELVAPFDALMTFTITFRNANPPFLQTMTY</sequence>
<evidence type="ECO:0000313" key="1">
    <source>
        <dbReference type="EMBL" id="CAB4121890.1"/>
    </source>
</evidence>
<protein>
    <submittedName>
        <fullName evidence="1">Phage major tail protein TP901-1</fullName>
    </submittedName>
</protein>
<reference evidence="1" key="1">
    <citation type="submission" date="2020-04" db="EMBL/GenBank/DDBJ databases">
        <authorList>
            <person name="Chiriac C."/>
            <person name="Salcher M."/>
            <person name="Ghai R."/>
            <person name="Kavagutti S V."/>
        </authorList>
    </citation>
    <scope>NUCLEOTIDE SEQUENCE</scope>
</reference>
<accession>A0A6J5KP27</accession>
<dbReference type="Pfam" id="PF06199">
    <property type="entry name" value="Phage_tail_2"/>
    <property type="match status" value="1"/>
</dbReference>
<gene>
    <name evidence="1" type="ORF">UFOVP25_40</name>
</gene>
<name>A0A6J5KP27_9CAUD</name>
<dbReference type="InterPro" id="IPR011855">
    <property type="entry name" value="Phgtail_TP901_1"/>
</dbReference>
<dbReference type="EMBL" id="LR796153">
    <property type="protein sequence ID" value="CAB4121890.1"/>
    <property type="molecule type" value="Genomic_DNA"/>
</dbReference>
<proteinExistence type="predicted"/>
<organism evidence="1">
    <name type="scientific">uncultured Caudovirales phage</name>
    <dbReference type="NCBI Taxonomy" id="2100421"/>
    <lineage>
        <taxon>Viruses</taxon>
        <taxon>Duplodnaviria</taxon>
        <taxon>Heunggongvirae</taxon>
        <taxon>Uroviricota</taxon>
        <taxon>Caudoviricetes</taxon>
        <taxon>Peduoviridae</taxon>
        <taxon>Maltschvirus</taxon>
        <taxon>Maltschvirus maltsch</taxon>
    </lineage>
</organism>